<sequence>MSPNLSGTGFIDMGTTKTGCLLLVAHPTLEALEEYFDYSTINHDERSITDDAVKKKDFVRGFMKWKNLQDILAEIEPDLEDKPWIEKLPDQPESSKDYVSRPFFDEIRNHILGSDWACLHDLKRDGYVMLHDARVITALYVVLSSTSPTKVLQALIIQKLPNKFRADLVDCEVSEQLPYSEWKKECQSVERRCPPGGPAYTSEQKNRQKKSDSQVVAREQSIASPLVFVSIYP</sequence>
<reference evidence="2" key="1">
    <citation type="journal article" date="2019" name="Environ. Microbiol.">
        <title>Fungal ecological strategies reflected in gene transcription - a case study of two litter decomposers.</title>
        <authorList>
            <person name="Barbi F."/>
            <person name="Kohler A."/>
            <person name="Barry K."/>
            <person name="Baskaran P."/>
            <person name="Daum C."/>
            <person name="Fauchery L."/>
            <person name="Ihrmark K."/>
            <person name="Kuo A."/>
            <person name="LaButti K."/>
            <person name="Lipzen A."/>
            <person name="Morin E."/>
            <person name="Grigoriev I.V."/>
            <person name="Henrissat B."/>
            <person name="Lindahl B."/>
            <person name="Martin F."/>
        </authorList>
    </citation>
    <scope>NUCLEOTIDE SEQUENCE</scope>
    <source>
        <strain evidence="2">JB14</strain>
    </source>
</reference>
<name>A0A6A4HCQ2_9AGAR</name>
<dbReference type="OrthoDB" id="3031818at2759"/>
<evidence type="ECO:0000313" key="3">
    <source>
        <dbReference type="Proteomes" id="UP000799118"/>
    </source>
</evidence>
<protein>
    <submittedName>
        <fullName evidence="2">Uncharacterized protein</fullName>
    </submittedName>
</protein>
<evidence type="ECO:0000313" key="2">
    <source>
        <dbReference type="EMBL" id="KAE9394865.1"/>
    </source>
</evidence>
<gene>
    <name evidence="2" type="ORF">BT96DRAFT_942887</name>
</gene>
<dbReference type="AlphaFoldDB" id="A0A6A4HCQ2"/>
<evidence type="ECO:0000256" key="1">
    <source>
        <dbReference type="SAM" id="MobiDB-lite"/>
    </source>
</evidence>
<keyword evidence="3" id="KW-1185">Reference proteome</keyword>
<accession>A0A6A4HCQ2</accession>
<proteinExistence type="predicted"/>
<dbReference type="EMBL" id="ML769542">
    <property type="protein sequence ID" value="KAE9394865.1"/>
    <property type="molecule type" value="Genomic_DNA"/>
</dbReference>
<feature type="region of interest" description="Disordered" evidence="1">
    <location>
        <begin position="196"/>
        <end position="217"/>
    </location>
</feature>
<dbReference type="Proteomes" id="UP000799118">
    <property type="component" value="Unassembled WGS sequence"/>
</dbReference>
<organism evidence="2 3">
    <name type="scientific">Gymnopus androsaceus JB14</name>
    <dbReference type="NCBI Taxonomy" id="1447944"/>
    <lineage>
        <taxon>Eukaryota</taxon>
        <taxon>Fungi</taxon>
        <taxon>Dikarya</taxon>
        <taxon>Basidiomycota</taxon>
        <taxon>Agaricomycotina</taxon>
        <taxon>Agaricomycetes</taxon>
        <taxon>Agaricomycetidae</taxon>
        <taxon>Agaricales</taxon>
        <taxon>Marasmiineae</taxon>
        <taxon>Omphalotaceae</taxon>
        <taxon>Gymnopus</taxon>
    </lineage>
</organism>